<dbReference type="RefSeq" id="WP_310912502.1">
    <property type="nucleotide sequence ID" value="NZ_JAVLVT010000005.1"/>
</dbReference>
<name>A0ABU2H7I9_9ACTN</name>
<dbReference type="Proteomes" id="UP001250214">
    <property type="component" value="Unassembled WGS sequence"/>
</dbReference>
<proteinExistence type="predicted"/>
<keyword evidence="2" id="KW-1185">Reference proteome</keyword>
<accession>A0ABU2H7I9</accession>
<comment type="caution">
    <text evidence="1">The sequence shown here is derived from an EMBL/GenBank/DDBJ whole genome shotgun (WGS) entry which is preliminary data.</text>
</comment>
<organism evidence="1 2">
    <name type="scientific">Lipingzhangella rawalii</name>
    <dbReference type="NCBI Taxonomy" id="2055835"/>
    <lineage>
        <taxon>Bacteria</taxon>
        <taxon>Bacillati</taxon>
        <taxon>Actinomycetota</taxon>
        <taxon>Actinomycetes</taxon>
        <taxon>Streptosporangiales</taxon>
        <taxon>Nocardiopsidaceae</taxon>
        <taxon>Lipingzhangella</taxon>
    </lineage>
</organism>
<dbReference type="EMBL" id="JAVLVT010000005">
    <property type="protein sequence ID" value="MDS1270947.1"/>
    <property type="molecule type" value="Genomic_DNA"/>
</dbReference>
<evidence type="ECO:0000313" key="2">
    <source>
        <dbReference type="Proteomes" id="UP001250214"/>
    </source>
</evidence>
<gene>
    <name evidence="1" type="ORF">RIF23_11620</name>
</gene>
<reference evidence="2" key="1">
    <citation type="submission" date="2023-07" db="EMBL/GenBank/DDBJ databases">
        <title>Novel species in the genus Lipingzhangella isolated from Sambhar Salt Lake.</title>
        <authorList>
            <person name="Jiya N."/>
            <person name="Kajale S."/>
            <person name="Sharma A."/>
        </authorList>
    </citation>
    <scope>NUCLEOTIDE SEQUENCE [LARGE SCALE GENOMIC DNA]</scope>
    <source>
        <strain evidence="2">LS1_29</strain>
    </source>
</reference>
<evidence type="ECO:0000313" key="1">
    <source>
        <dbReference type="EMBL" id="MDS1270947.1"/>
    </source>
</evidence>
<sequence length="42" mass="4908">MPTVSRSRSARVRPYLRVWEYHRERANTAHEEALAALRAEVA</sequence>
<protein>
    <submittedName>
        <fullName evidence="1">Uncharacterized protein</fullName>
    </submittedName>
</protein>